<gene>
    <name evidence="5" type="ORF">AMK59_2545</name>
</gene>
<dbReference type="FunFam" id="2.20.100.10:FF:000005">
    <property type="entry name" value="ADAM metallopeptidase with thrombospondin type 1 motif 9"/>
    <property type="match status" value="1"/>
</dbReference>
<evidence type="ECO:0000256" key="2">
    <source>
        <dbReference type="ARBA" id="ARBA00022525"/>
    </source>
</evidence>
<dbReference type="PANTHER" id="PTHR13723">
    <property type="entry name" value="ADAMTS A DISINTEGRIN AND METALLOPROTEASE WITH THROMBOSPONDIN MOTIFS PROTEASE"/>
    <property type="match status" value="1"/>
</dbReference>
<dbReference type="InterPro" id="IPR000884">
    <property type="entry name" value="TSP1_rpt"/>
</dbReference>
<evidence type="ECO:0000256" key="4">
    <source>
        <dbReference type="ARBA" id="ARBA00022737"/>
    </source>
</evidence>
<name>A0A0T6BFF1_9SCAR</name>
<reference evidence="5 6" key="1">
    <citation type="submission" date="2015-09" db="EMBL/GenBank/DDBJ databases">
        <title>Draft genome of the scarab beetle Oryctes borbonicus.</title>
        <authorList>
            <person name="Meyer J.M."/>
            <person name="Markov G.V."/>
            <person name="Baskaran P."/>
            <person name="Herrmann M."/>
            <person name="Sommer R.J."/>
            <person name="Roedelsperger C."/>
        </authorList>
    </citation>
    <scope>NUCLEOTIDE SEQUENCE [LARGE SCALE GENOMIC DNA]</scope>
    <source>
        <strain evidence="5">OB123</strain>
        <tissue evidence="5">Whole animal</tissue>
    </source>
</reference>
<feature type="non-terminal residue" evidence="5">
    <location>
        <position position="1"/>
    </location>
</feature>
<evidence type="ECO:0000313" key="5">
    <source>
        <dbReference type="EMBL" id="KRT86066.1"/>
    </source>
</evidence>
<comment type="subcellular location">
    <subcellularLocation>
        <location evidence="1">Secreted</location>
    </subcellularLocation>
</comment>
<dbReference type="Proteomes" id="UP000051574">
    <property type="component" value="Unassembled WGS sequence"/>
</dbReference>
<keyword evidence="4" id="KW-0677">Repeat</keyword>
<dbReference type="EMBL" id="LJIG01000874">
    <property type="protein sequence ID" value="KRT86066.1"/>
    <property type="molecule type" value="Genomic_DNA"/>
</dbReference>
<comment type="caution">
    <text evidence="5">The sequence shown here is derived from an EMBL/GenBank/DDBJ whole genome shotgun (WGS) entry which is preliminary data.</text>
</comment>
<dbReference type="GO" id="GO:0005576">
    <property type="term" value="C:extracellular region"/>
    <property type="evidence" value="ECO:0007669"/>
    <property type="project" value="UniProtKB-SubCell"/>
</dbReference>
<dbReference type="Gene3D" id="2.20.100.10">
    <property type="entry name" value="Thrombospondin type-1 (TSP1) repeat"/>
    <property type="match status" value="1"/>
</dbReference>
<dbReference type="OrthoDB" id="412680at2759"/>
<keyword evidence="6" id="KW-1185">Reference proteome</keyword>
<dbReference type="SUPFAM" id="SSF82895">
    <property type="entry name" value="TSP-1 type 1 repeat"/>
    <property type="match status" value="1"/>
</dbReference>
<dbReference type="InterPro" id="IPR050439">
    <property type="entry name" value="ADAMTS_ADAMTS-like"/>
</dbReference>
<dbReference type="SMART" id="SM00209">
    <property type="entry name" value="TSP1"/>
    <property type="match status" value="1"/>
</dbReference>
<evidence type="ECO:0000313" key="6">
    <source>
        <dbReference type="Proteomes" id="UP000051574"/>
    </source>
</evidence>
<keyword evidence="2" id="KW-0964">Secreted</keyword>
<evidence type="ECO:0008006" key="7">
    <source>
        <dbReference type="Google" id="ProtNLM"/>
    </source>
</evidence>
<accession>A0A0T6BFF1</accession>
<dbReference type="InterPro" id="IPR036383">
    <property type="entry name" value="TSP1_rpt_sf"/>
</dbReference>
<evidence type="ECO:0000256" key="1">
    <source>
        <dbReference type="ARBA" id="ARBA00004613"/>
    </source>
</evidence>
<proteinExistence type="predicted"/>
<protein>
    <recommendedName>
        <fullName evidence="7">ADAMTS cysteine-rich domain-containing protein</fullName>
    </recommendedName>
</protein>
<dbReference type="AlphaFoldDB" id="A0A0T6BFF1"/>
<dbReference type="Pfam" id="PF19030">
    <property type="entry name" value="TSP1_ADAMTS"/>
    <property type="match status" value="2"/>
</dbReference>
<dbReference type="PROSITE" id="PS50092">
    <property type="entry name" value="TSP1"/>
    <property type="match status" value="1"/>
</dbReference>
<dbReference type="PANTHER" id="PTHR13723:SF281">
    <property type="entry name" value="PAPILIN"/>
    <property type="match status" value="1"/>
</dbReference>
<sequence length="207" mass="23513">VCFYNPTENVGYRYKYADPSQPNPDYKPSYTWEIVNWEDCSVRCGGGTQLGEPSCIEAKMGKVSPKLCKDLEKPTSQTRACNELPCPVKWRIGKWGKCMACKKQSGVRVREVECIRETSAPNGDDVLLENDQCPSPKPPTRELCDSGKVCVGKKRSHLEIPSEMLRELWYQTIVDMINGNPAVNIRLVKIRDSFTPLLFHRYETMSS</sequence>
<evidence type="ECO:0000256" key="3">
    <source>
        <dbReference type="ARBA" id="ARBA00022729"/>
    </source>
</evidence>
<keyword evidence="3" id="KW-0732">Signal</keyword>
<organism evidence="5 6">
    <name type="scientific">Oryctes borbonicus</name>
    <dbReference type="NCBI Taxonomy" id="1629725"/>
    <lineage>
        <taxon>Eukaryota</taxon>
        <taxon>Metazoa</taxon>
        <taxon>Ecdysozoa</taxon>
        <taxon>Arthropoda</taxon>
        <taxon>Hexapoda</taxon>
        <taxon>Insecta</taxon>
        <taxon>Pterygota</taxon>
        <taxon>Neoptera</taxon>
        <taxon>Endopterygota</taxon>
        <taxon>Coleoptera</taxon>
        <taxon>Polyphaga</taxon>
        <taxon>Scarabaeiformia</taxon>
        <taxon>Scarabaeidae</taxon>
        <taxon>Dynastinae</taxon>
        <taxon>Oryctes</taxon>
    </lineage>
</organism>